<feature type="domain" description="Thioredoxin" evidence="8">
    <location>
        <begin position="33"/>
        <end position="145"/>
    </location>
</feature>
<comment type="caution">
    <text evidence="9">The sequence shown here is derived from an EMBL/GenBank/DDBJ whole genome shotgun (WGS) entry which is preliminary data.</text>
</comment>
<dbReference type="GO" id="GO:0005829">
    <property type="term" value="C:cytosol"/>
    <property type="evidence" value="ECO:0007669"/>
    <property type="project" value="TreeGrafter"/>
</dbReference>
<evidence type="ECO:0000256" key="6">
    <source>
        <dbReference type="ARBA" id="ARBA00023284"/>
    </source>
</evidence>
<dbReference type="InterPro" id="IPR036249">
    <property type="entry name" value="Thioredoxin-like_sf"/>
</dbReference>
<evidence type="ECO:0000256" key="1">
    <source>
        <dbReference type="ARBA" id="ARBA00008987"/>
    </source>
</evidence>
<evidence type="ECO:0000313" key="10">
    <source>
        <dbReference type="Proteomes" id="UP001170481"/>
    </source>
</evidence>
<dbReference type="RefSeq" id="WP_043331344.1">
    <property type="nucleotide sequence ID" value="NZ_CANLSP010000004.1"/>
</dbReference>
<dbReference type="FunFam" id="3.40.30.10:FF:000001">
    <property type="entry name" value="Thioredoxin"/>
    <property type="match status" value="1"/>
</dbReference>
<reference evidence="9" key="1">
    <citation type="submission" date="2023-07" db="EMBL/GenBank/DDBJ databases">
        <title>Genome content predicts the carbon catabolic preferences of heterotrophic bacteria.</title>
        <authorList>
            <person name="Gralka M."/>
        </authorList>
    </citation>
    <scope>NUCLEOTIDE SEQUENCE</scope>
    <source>
        <strain evidence="9">C2R13</strain>
    </source>
</reference>
<dbReference type="PANTHER" id="PTHR45663">
    <property type="entry name" value="GEO12009P1"/>
    <property type="match status" value="1"/>
</dbReference>
<name>A0AAP4WZ51_9GAMM</name>
<dbReference type="NCBIfam" id="TIGR01068">
    <property type="entry name" value="thioredoxin"/>
    <property type="match status" value="1"/>
</dbReference>
<organism evidence="9 10">
    <name type="scientific">Cobetia amphilecti</name>
    <dbReference type="NCBI Taxonomy" id="1055104"/>
    <lineage>
        <taxon>Bacteria</taxon>
        <taxon>Pseudomonadati</taxon>
        <taxon>Pseudomonadota</taxon>
        <taxon>Gammaproteobacteria</taxon>
        <taxon>Oceanospirillales</taxon>
        <taxon>Halomonadaceae</taxon>
        <taxon>Cobetia</taxon>
    </lineage>
</organism>
<protein>
    <recommendedName>
        <fullName evidence="7">Thioredoxin</fullName>
    </recommendedName>
</protein>
<evidence type="ECO:0000256" key="2">
    <source>
        <dbReference type="ARBA" id="ARBA00022448"/>
    </source>
</evidence>
<proteinExistence type="inferred from homology"/>
<evidence type="ECO:0000256" key="3">
    <source>
        <dbReference type="ARBA" id="ARBA00022723"/>
    </source>
</evidence>
<dbReference type="SUPFAM" id="SSF52833">
    <property type="entry name" value="Thioredoxin-like"/>
    <property type="match status" value="1"/>
</dbReference>
<sequence length="145" mass="15761">MSESLVLACPQCLALNRVATARLDDNPSCGKCSAAVLPKEPLELTSDNFEALVVRSEMPVVIDFWASWCGPCKMMGPIFNEVAAQMGTRVRFAKIDTEAQQALAGRFGIRSIPTLLVMKQGKELARESGVMQAGQLKQWLAPHAV</sequence>
<dbReference type="Pfam" id="PF00085">
    <property type="entry name" value="Thioredoxin"/>
    <property type="match status" value="1"/>
</dbReference>
<evidence type="ECO:0000313" key="9">
    <source>
        <dbReference type="EMBL" id="MDO6672849.1"/>
    </source>
</evidence>
<dbReference type="Gene3D" id="3.40.30.10">
    <property type="entry name" value="Glutaredoxin"/>
    <property type="match status" value="1"/>
</dbReference>
<accession>A0AAP4WZ51</accession>
<dbReference type="PROSITE" id="PS51352">
    <property type="entry name" value="THIOREDOXIN_2"/>
    <property type="match status" value="1"/>
</dbReference>
<keyword evidence="6" id="KW-0676">Redox-active center</keyword>
<dbReference type="InterPro" id="IPR005746">
    <property type="entry name" value="Thioredoxin"/>
</dbReference>
<dbReference type="EMBL" id="JAUORK010000016">
    <property type="protein sequence ID" value="MDO6672849.1"/>
    <property type="molecule type" value="Genomic_DNA"/>
</dbReference>
<dbReference type="AlphaFoldDB" id="A0AAP4WZ51"/>
<evidence type="ECO:0000259" key="8">
    <source>
        <dbReference type="PROSITE" id="PS51352"/>
    </source>
</evidence>
<keyword evidence="4" id="KW-0249">Electron transport</keyword>
<keyword evidence="2" id="KW-0813">Transport</keyword>
<evidence type="ECO:0000256" key="7">
    <source>
        <dbReference type="NCBIfam" id="TIGR01068"/>
    </source>
</evidence>
<dbReference type="InterPro" id="IPR013766">
    <property type="entry name" value="Thioredoxin_domain"/>
</dbReference>
<dbReference type="PANTHER" id="PTHR45663:SF40">
    <property type="entry name" value="THIOREDOXIN 2"/>
    <property type="match status" value="1"/>
</dbReference>
<comment type="similarity">
    <text evidence="1">Belongs to the thioredoxin family.</text>
</comment>
<dbReference type="Proteomes" id="UP001170481">
    <property type="component" value="Unassembled WGS sequence"/>
</dbReference>
<dbReference type="PRINTS" id="PR00421">
    <property type="entry name" value="THIOREDOXIN"/>
</dbReference>
<dbReference type="Gene3D" id="2.30.30.380">
    <property type="entry name" value="Zn-finger domain of Sec23/24"/>
    <property type="match status" value="1"/>
</dbReference>
<dbReference type="GO" id="GO:0015035">
    <property type="term" value="F:protein-disulfide reductase activity"/>
    <property type="evidence" value="ECO:0007669"/>
    <property type="project" value="UniProtKB-UniRule"/>
</dbReference>
<dbReference type="CDD" id="cd02947">
    <property type="entry name" value="TRX_family"/>
    <property type="match status" value="1"/>
</dbReference>
<dbReference type="InterPro" id="IPR049299">
    <property type="entry name" value="Thio2_N"/>
</dbReference>
<dbReference type="Pfam" id="PF21352">
    <property type="entry name" value="Zn_ribbon_Thio2"/>
    <property type="match status" value="1"/>
</dbReference>
<dbReference type="InterPro" id="IPR017937">
    <property type="entry name" value="Thioredoxin_CS"/>
</dbReference>
<evidence type="ECO:0000256" key="4">
    <source>
        <dbReference type="ARBA" id="ARBA00022982"/>
    </source>
</evidence>
<keyword evidence="3" id="KW-0479">Metal-binding</keyword>
<keyword evidence="5" id="KW-1015">Disulfide bond</keyword>
<dbReference type="NCBIfam" id="NF008229">
    <property type="entry name" value="PRK10996.1"/>
    <property type="match status" value="1"/>
</dbReference>
<dbReference type="PROSITE" id="PS00194">
    <property type="entry name" value="THIOREDOXIN_1"/>
    <property type="match status" value="1"/>
</dbReference>
<dbReference type="GO" id="GO:0046872">
    <property type="term" value="F:metal ion binding"/>
    <property type="evidence" value="ECO:0007669"/>
    <property type="project" value="UniProtKB-KW"/>
</dbReference>
<gene>
    <name evidence="9" type="primary">trxC</name>
    <name evidence="9" type="ORF">Q4535_12055</name>
</gene>
<evidence type="ECO:0000256" key="5">
    <source>
        <dbReference type="ARBA" id="ARBA00023157"/>
    </source>
</evidence>